<feature type="compositionally biased region" description="Basic and acidic residues" evidence="1">
    <location>
        <begin position="2170"/>
        <end position="2201"/>
    </location>
</feature>
<feature type="region of interest" description="Disordered" evidence="1">
    <location>
        <begin position="1"/>
        <end position="674"/>
    </location>
</feature>
<feature type="compositionally biased region" description="Polar residues" evidence="1">
    <location>
        <begin position="721"/>
        <end position="735"/>
    </location>
</feature>
<reference evidence="3 4" key="1">
    <citation type="submission" date="2020-02" db="EMBL/GenBank/DDBJ databases">
        <authorList>
            <person name="Ma Q."/>
            <person name="Huang Y."/>
            <person name="Song X."/>
            <person name="Pei D."/>
        </authorList>
    </citation>
    <scope>NUCLEOTIDE SEQUENCE [LARGE SCALE GENOMIC DNA]</scope>
    <source>
        <strain evidence="3">Sxm20200214</strain>
        <tissue evidence="3">Leaf</tissue>
    </source>
</reference>
<feature type="compositionally biased region" description="Basic and acidic residues" evidence="1">
    <location>
        <begin position="2215"/>
        <end position="2250"/>
    </location>
</feature>
<keyword evidence="2" id="KW-1133">Transmembrane helix</keyword>
<evidence type="ECO:0000313" key="4">
    <source>
        <dbReference type="Proteomes" id="UP000886595"/>
    </source>
</evidence>
<feature type="compositionally biased region" description="Basic and acidic residues" evidence="1">
    <location>
        <begin position="1574"/>
        <end position="1595"/>
    </location>
</feature>
<feature type="compositionally biased region" description="Basic and acidic residues" evidence="1">
    <location>
        <begin position="10"/>
        <end position="34"/>
    </location>
</feature>
<feature type="compositionally biased region" description="Basic and acidic residues" evidence="1">
    <location>
        <begin position="1170"/>
        <end position="1190"/>
    </location>
</feature>
<feature type="compositionally biased region" description="Basic and acidic residues" evidence="1">
    <location>
        <begin position="1833"/>
        <end position="1890"/>
    </location>
</feature>
<sequence length="2365" mass="275148">METAANIAETEAKPEDFESEKKEQMRLRNWWKENPEEETNISNDTLKPVQERGEGKQKIRKKQPEEHKNKMVETGNKIDDAQEIIRQQELDEPERCEKESKNQEVVKSKINDEEKDEKEIAETETNEQEKIQELAEEKTDFLKNGKVKEEVEETAEKNDDHQISRRVGDTEQRDSDAKKDIDAEMGEEFTPNIAEAEKKADEVDKIHELVEKKEEEDKKNGKVGAHSEDISSIKPEEIGEHEKVEELVEVKTPEAETNMANDTLKPVQERCEGKEKVQKLIQEETKKQPEEYKDKMVETEKKIDDAGSRKVQEIIRQQDLDEPERCERESKTQELMNIKTNDEEKDEKEIEETETKEQESYRPKILREEETAEKKTEFGDDDHQVSRRVGDTKEIDSDSKEEVDAEMDKGFKPKLAETETKAEFESQKLKLVEKKEEEEDNSKKRGQSEDSNLIKKLHETKEQQFQAQKRHNKQDKIKELVEEKTIANDVPKPVQEEAKEEFDPEMGEGSIPNISGTEKKGDEFESDTVKAVEEEDRIHELVEKKKKKKEENDKVRRQSEDTGLKRLQEEKSQGPNHHNKEEKTNELVEEKPVQATERPEMSMSETCKDKAFAETETKDQESYRPKILEGEDKIQEKAEKKKEETAEKKTELGDDDMSRKAGDIDATKPQEEKEKIQVLVLEEKVSDGGRKIVAEGKAENDLSRKVQEIDEQVSHEDEQRGSQFQKLTGEETSGQGEVKGVESEKKMTDVDKRFREAQEIVRTDSDVYGKYGKRDTFQELQEEEKDDKTDGPERRTGTIEQELVNLNSQMKQEAGGKTQELVDEEINNGKEEESDTKTDDVIRKVPGTKEQELFEPKRNHGSKIEEVKEEKIAEPEIEDECGGLSKVEGSEEQESHEPNIDKERYKTNITGTEEPSGQEKEDMVREKVAESMRITEKENSPIAQEIKDQRPDEESHENQYKIHELVEAGHNDHKEEPKDEKLTVKAKQETEEETSKGDHETEQQESDGISTSSTRQEARNRGKEINRAEERRTKTEDVSLRKVQYDEDPEMRKPYKRQEEDKIQEPVEMGTKEATAKAGHSDHKEEPKDEKLTVKAKQETEEETSKGDHETEQQESDGINLLEEERYEEVAQTETKGEHEINKEVEKNQSEEEMGDPMRKTQELVDEEINNGKEEESDTKTDDVIRKVPEPEIEDECGGLSKVEGSEEQESHEPNIDKERYKTNITGTEEPSGQEKEDMVREKVAESMRITEKENSPIAQEIKDQRPDEESHENQYKIHELVEAGHNDHKEEPKDEKLTVKAKQETEEETSKGDHETEQQESDGISTSLVQDKKQETEEKEINRAEERRTKTEDVSLRKVQYDEDPEMRKPYKRQEEDKIQEPVEMGTSDYKEKVKKQDGQDSSRSQEPGKPNLDELERHGEQTNIPQGEDEIHEPVGMRTHDYSEKVKKQDRDVEEEKVEYMAELEEKVEDDSSDKFHEFGKRKSYKDWTHETREKSEDPELSRHKTKRHENEDRIHELVETDTSDQREKLKKEDEDDRKIHQSAEAEDAVNKKEEKNLVDDATTTIQETENEESHESEKLDIVQDFVEDKTWDQEDESVGEAAAAVATNEKDGEQEEIPATSDPRVKEDGDRVAEKETEMEKVHVQEPEGKTENLKYRDEESRRGQKGKQEKNDETRSDDGIVRKFGETKVQESDEKKDQEPEEKIEEPVRKEASNDGSKLETVEDSLIKGQEFLEKESSKRRPVGQENIQQLKGAEKQEDEVKPDAGVEMQAKIKEEKGIEGSEKVAEVEMQAKIGIRMKDQETKRQELFEILEDEEHDKIPEPVVEGTKYQREKEKRVEDREAEEMKRKSEDVSSREVQKIKEKEEEGLEKHRDLSGFKENQSVKEEEVDEAGGCKAMLKTKSMEDSKQSHDVEEKGLDQTERYAEQEELMAEEEEEEQSKKEKRMPLVDSKANDDRSRKNEAERLRAQKQHKDHQDVVEMEASDQSKEEREEKTVGEEVTRDEYDSSRKNHESEDEQSDKLERHGEQEMSVFLAKEETSNDKEENRGNRAEAETTIKDNKKQLNVENYTSGKEKENMNQEAESRDDSSRKTGENEKQDSHGQKRYDWEQDKKNMAPDYCRNDEDGKEEKEIAEAEGTRKSKEIEKQEETKMVESNDCQDNITDLVEEKMNNQEKEDNESLAKSKEPERVRKQDNSKELVQQRSTDNLQDDETKVKDNESRKTRQLIEKETGEEERRKEKENRETECEGGSSKKIKEIDKEGSSEPGRDEERDKIKPVDSETSEDEDEEEELEVEVEDSEEDWEAEVIQEMDSDEDNDKLRQIRRIKLGFRLVGGSTLFMSLIVIVISIIRSKKKTRCYKF</sequence>
<feature type="compositionally biased region" description="Basic and acidic residues" evidence="1">
    <location>
        <begin position="1016"/>
        <end position="1112"/>
    </location>
</feature>
<feature type="compositionally biased region" description="Basic and acidic residues" evidence="1">
    <location>
        <begin position="1989"/>
        <end position="2032"/>
    </location>
</feature>
<feature type="compositionally biased region" description="Basic and acidic residues" evidence="1">
    <location>
        <begin position="739"/>
        <end position="750"/>
    </location>
</feature>
<feature type="compositionally biased region" description="Acidic residues" evidence="1">
    <location>
        <begin position="343"/>
        <end position="352"/>
    </location>
</feature>
<feature type="compositionally biased region" description="Basic and acidic residues" evidence="1">
    <location>
        <begin position="1757"/>
        <end position="1787"/>
    </location>
</feature>
<feature type="compositionally biased region" description="Basic and acidic residues" evidence="1">
    <location>
        <begin position="1331"/>
        <end position="1382"/>
    </location>
</feature>
<feature type="transmembrane region" description="Helical" evidence="2">
    <location>
        <begin position="2332"/>
        <end position="2354"/>
    </location>
</feature>
<feature type="compositionally biased region" description="Basic and acidic residues" evidence="1">
    <location>
        <begin position="1390"/>
        <end position="1402"/>
    </location>
</feature>
<feature type="compositionally biased region" description="Basic and acidic residues" evidence="1">
    <location>
        <begin position="195"/>
        <end position="254"/>
    </location>
</feature>
<dbReference type="Proteomes" id="UP000886595">
    <property type="component" value="Unassembled WGS sequence"/>
</dbReference>
<feature type="compositionally biased region" description="Basic and acidic residues" evidence="1">
    <location>
        <begin position="893"/>
        <end position="906"/>
    </location>
</feature>
<feature type="compositionally biased region" description="Basic and acidic residues" evidence="1">
    <location>
        <begin position="1475"/>
        <end position="1561"/>
    </location>
</feature>
<dbReference type="OrthoDB" id="1103329at2759"/>
<gene>
    <name evidence="3" type="ORF">Bca52824_025009</name>
</gene>
<feature type="compositionally biased region" description="Basic and acidic residues" evidence="1">
    <location>
        <begin position="1906"/>
        <end position="1930"/>
    </location>
</feature>
<feature type="compositionally biased region" description="Basic and acidic residues" evidence="1">
    <location>
        <begin position="49"/>
        <end position="80"/>
    </location>
</feature>
<feature type="compositionally biased region" description="Polar residues" evidence="1">
    <location>
        <begin position="1006"/>
        <end position="1015"/>
    </location>
</feature>
<feature type="compositionally biased region" description="Basic and acidic residues" evidence="1">
    <location>
        <begin position="474"/>
        <end position="486"/>
    </location>
</feature>
<feature type="region of interest" description="Disordered" evidence="1">
    <location>
        <begin position="827"/>
        <end position="1787"/>
    </location>
</feature>
<feature type="compositionally biased region" description="Acidic residues" evidence="1">
    <location>
        <begin position="2285"/>
        <end position="2306"/>
    </location>
</feature>
<evidence type="ECO:0000256" key="1">
    <source>
        <dbReference type="SAM" id="MobiDB-lite"/>
    </source>
</evidence>
<feature type="compositionally biased region" description="Basic and acidic residues" evidence="1">
    <location>
        <begin position="2039"/>
        <end position="2068"/>
    </location>
</feature>
<keyword evidence="2" id="KW-0472">Membrane</keyword>
<feature type="compositionally biased region" description="Basic and acidic residues" evidence="1">
    <location>
        <begin position="1233"/>
        <end position="1318"/>
    </location>
</feature>
<proteinExistence type="predicted"/>
<evidence type="ECO:0000256" key="2">
    <source>
        <dbReference type="SAM" id="Phobius"/>
    </source>
</evidence>
<dbReference type="EMBL" id="JAAMPC010000005">
    <property type="protein sequence ID" value="KAG2313452.1"/>
    <property type="molecule type" value="Genomic_DNA"/>
</dbReference>
<feature type="region of interest" description="Disordered" evidence="1">
    <location>
        <begin position="710"/>
        <end position="750"/>
    </location>
</feature>
<comment type="caution">
    <text evidence="3">The sequence shown here is derived from an EMBL/GenBank/DDBJ whole genome shotgun (WGS) entry which is preliminary data.</text>
</comment>
<organism evidence="3 4">
    <name type="scientific">Brassica carinata</name>
    <name type="common">Ethiopian mustard</name>
    <name type="synonym">Abyssinian cabbage</name>
    <dbReference type="NCBI Taxonomy" id="52824"/>
    <lineage>
        <taxon>Eukaryota</taxon>
        <taxon>Viridiplantae</taxon>
        <taxon>Streptophyta</taxon>
        <taxon>Embryophyta</taxon>
        <taxon>Tracheophyta</taxon>
        <taxon>Spermatophyta</taxon>
        <taxon>Magnoliopsida</taxon>
        <taxon>eudicotyledons</taxon>
        <taxon>Gunneridae</taxon>
        <taxon>Pentapetalae</taxon>
        <taxon>rosids</taxon>
        <taxon>malvids</taxon>
        <taxon>Brassicales</taxon>
        <taxon>Brassicaceae</taxon>
        <taxon>Brassiceae</taxon>
        <taxon>Brassica</taxon>
    </lineage>
</organism>
<feature type="compositionally biased region" description="Polar residues" evidence="1">
    <location>
        <begin position="2202"/>
        <end position="2211"/>
    </location>
</feature>
<feature type="region of interest" description="Disordered" evidence="1">
    <location>
        <begin position="1814"/>
        <end position="2306"/>
    </location>
</feature>
<feature type="compositionally biased region" description="Basic and acidic residues" evidence="1">
    <location>
        <begin position="353"/>
        <end position="462"/>
    </location>
</feature>
<feature type="compositionally biased region" description="Basic and acidic residues" evidence="1">
    <location>
        <begin position="917"/>
        <end position="1002"/>
    </location>
</feature>
<keyword evidence="2" id="KW-0812">Transmembrane</keyword>
<accession>A0A8X8AXD3</accession>
<feature type="compositionally biased region" description="Acidic residues" evidence="1">
    <location>
        <begin position="1454"/>
        <end position="1474"/>
    </location>
</feature>
<feature type="compositionally biased region" description="Basic and acidic residues" evidence="1">
    <location>
        <begin position="2076"/>
        <end position="2158"/>
    </location>
</feature>
<keyword evidence="4" id="KW-1185">Reference proteome</keyword>
<feature type="compositionally biased region" description="Basic and acidic residues" evidence="1">
    <location>
        <begin position="1943"/>
        <end position="1971"/>
    </location>
</feature>
<feature type="compositionally biased region" description="Basic and acidic residues" evidence="1">
    <location>
        <begin position="2258"/>
        <end position="2283"/>
    </location>
</feature>
<feature type="compositionally biased region" description="Basic and acidic residues" evidence="1">
    <location>
        <begin position="1135"/>
        <end position="1163"/>
    </location>
</feature>
<feature type="compositionally biased region" description="Acidic residues" evidence="1">
    <location>
        <begin position="1931"/>
        <end position="1942"/>
    </location>
</feature>
<feature type="compositionally biased region" description="Basic and acidic residues" evidence="1">
    <location>
        <begin position="1413"/>
        <end position="1422"/>
    </location>
</feature>
<feature type="compositionally biased region" description="Basic and acidic residues" evidence="1">
    <location>
        <begin position="1709"/>
        <end position="1725"/>
    </location>
</feature>
<protein>
    <submittedName>
        <fullName evidence="3">Uncharacterized protein</fullName>
    </submittedName>
</protein>
<feature type="compositionally biased region" description="Basic and acidic residues" evidence="1">
    <location>
        <begin position="1434"/>
        <end position="1453"/>
    </location>
</feature>
<feature type="compositionally biased region" description="Basic and acidic residues" evidence="1">
    <location>
        <begin position="827"/>
        <end position="874"/>
    </location>
</feature>
<feature type="compositionally biased region" description="Basic and acidic residues" evidence="1">
    <location>
        <begin position="1209"/>
        <end position="1222"/>
    </location>
</feature>
<feature type="compositionally biased region" description="Basic and acidic residues" evidence="1">
    <location>
        <begin position="710"/>
        <end position="720"/>
    </location>
</feature>
<feature type="compositionally biased region" description="Basic and acidic residues" evidence="1">
    <location>
        <begin position="1626"/>
        <end position="1702"/>
    </location>
</feature>
<feature type="compositionally biased region" description="Basic and acidic residues" evidence="1">
    <location>
        <begin position="267"/>
        <end position="332"/>
    </location>
</feature>
<feature type="compositionally biased region" description="Basic and acidic residues" evidence="1">
    <location>
        <begin position="786"/>
        <end position="797"/>
    </location>
</feature>
<feature type="compositionally biased region" description="Basic and acidic residues" evidence="1">
    <location>
        <begin position="86"/>
        <end position="182"/>
    </location>
</feature>
<name>A0A8X8AXD3_BRACI</name>
<evidence type="ECO:0000313" key="3">
    <source>
        <dbReference type="EMBL" id="KAG2313452.1"/>
    </source>
</evidence>
<feature type="compositionally biased region" description="Basic and acidic residues" evidence="1">
    <location>
        <begin position="517"/>
        <end position="674"/>
    </location>
</feature>
<feature type="region of interest" description="Disordered" evidence="1">
    <location>
        <begin position="772"/>
        <end position="797"/>
    </location>
</feature>